<evidence type="ECO:0000313" key="1">
    <source>
        <dbReference type="EMBL" id="CAG6695391.1"/>
    </source>
</evidence>
<name>A0A8D8TUT7_9HEMI</name>
<sequence>MSSEQIFKFLWFICIPEEAHTEHLSWHKIIYFNLSSEERRMEVRGERCEHVEMDVRSDNVGIESGTKLTENKYRLSRYIKENAEANISMVNGHVEGRDETATEEKKQEV</sequence>
<reference evidence="1" key="1">
    <citation type="submission" date="2021-05" db="EMBL/GenBank/DDBJ databases">
        <authorList>
            <person name="Alioto T."/>
            <person name="Alioto T."/>
            <person name="Gomez Garrido J."/>
        </authorList>
    </citation>
    <scope>NUCLEOTIDE SEQUENCE</scope>
</reference>
<organism evidence="1">
    <name type="scientific">Cacopsylla melanoneura</name>
    <dbReference type="NCBI Taxonomy" id="428564"/>
    <lineage>
        <taxon>Eukaryota</taxon>
        <taxon>Metazoa</taxon>
        <taxon>Ecdysozoa</taxon>
        <taxon>Arthropoda</taxon>
        <taxon>Hexapoda</taxon>
        <taxon>Insecta</taxon>
        <taxon>Pterygota</taxon>
        <taxon>Neoptera</taxon>
        <taxon>Paraneoptera</taxon>
        <taxon>Hemiptera</taxon>
        <taxon>Sternorrhyncha</taxon>
        <taxon>Psylloidea</taxon>
        <taxon>Psyllidae</taxon>
        <taxon>Psyllinae</taxon>
        <taxon>Cacopsylla</taxon>
    </lineage>
</organism>
<protein>
    <submittedName>
        <fullName evidence="1">Uncharacterized protein</fullName>
    </submittedName>
</protein>
<accession>A0A8D8TUT7</accession>
<dbReference type="EMBL" id="HBUF01323237">
    <property type="protein sequence ID" value="CAG6695391.1"/>
    <property type="molecule type" value="Transcribed_RNA"/>
</dbReference>
<proteinExistence type="predicted"/>
<dbReference type="AlphaFoldDB" id="A0A8D8TUT7"/>